<organism evidence="2 3">
    <name type="scientific">Candidatus Falkowbacteria bacterium GW2011_GWA2_39_24</name>
    <dbReference type="NCBI Taxonomy" id="1618634"/>
    <lineage>
        <taxon>Bacteria</taxon>
        <taxon>Candidatus Falkowiibacteriota</taxon>
    </lineage>
</organism>
<reference evidence="2 3" key="1">
    <citation type="journal article" date="2015" name="Nature">
        <title>rRNA introns, odd ribosomes, and small enigmatic genomes across a large radiation of phyla.</title>
        <authorList>
            <person name="Brown C.T."/>
            <person name="Hug L.A."/>
            <person name="Thomas B.C."/>
            <person name="Sharon I."/>
            <person name="Castelle C.J."/>
            <person name="Singh A."/>
            <person name="Wilkins M.J."/>
            <person name="Williams K.H."/>
            <person name="Banfield J.F."/>
        </authorList>
    </citation>
    <scope>NUCLEOTIDE SEQUENCE [LARGE SCALE GENOMIC DNA]</scope>
</reference>
<sequence length="106" mass="12488">MEWIQNNWFNVLQSIGIIASVLFTAYVVRVSNKSKKVENLLLLNQYHREIWLYYLDNPHLSSIFKKDIPEDYNPTDIENRFVSIIILHLNTAFLATKAGVIERNHQ</sequence>
<accession>A0A0G0NLC7</accession>
<dbReference type="EMBL" id="LBWS01000044">
    <property type="protein sequence ID" value="KKR13591.1"/>
    <property type="molecule type" value="Genomic_DNA"/>
</dbReference>
<name>A0A0G0NLC7_9BACT</name>
<dbReference type="AlphaFoldDB" id="A0A0G0NLC7"/>
<evidence type="ECO:0000313" key="3">
    <source>
        <dbReference type="Proteomes" id="UP000034048"/>
    </source>
</evidence>
<gene>
    <name evidence="2" type="ORF">UT42_C0044G0010</name>
</gene>
<comment type="caution">
    <text evidence="2">The sequence shown here is derived from an EMBL/GenBank/DDBJ whole genome shotgun (WGS) entry which is preliminary data.</text>
</comment>
<protein>
    <submittedName>
        <fullName evidence="2">Uncharacterized protein</fullName>
    </submittedName>
</protein>
<keyword evidence="1" id="KW-1133">Transmembrane helix</keyword>
<keyword evidence="1" id="KW-0472">Membrane</keyword>
<proteinExistence type="predicted"/>
<dbReference type="Proteomes" id="UP000034048">
    <property type="component" value="Unassembled WGS sequence"/>
</dbReference>
<keyword evidence="1" id="KW-0812">Transmembrane</keyword>
<evidence type="ECO:0000256" key="1">
    <source>
        <dbReference type="SAM" id="Phobius"/>
    </source>
</evidence>
<feature type="transmembrane region" description="Helical" evidence="1">
    <location>
        <begin position="12"/>
        <end position="28"/>
    </location>
</feature>
<evidence type="ECO:0000313" key="2">
    <source>
        <dbReference type="EMBL" id="KKR13591.1"/>
    </source>
</evidence>